<accession>A0A5B7HHA1</accession>
<evidence type="ECO:0000256" key="1">
    <source>
        <dbReference type="SAM" id="MobiDB-lite"/>
    </source>
</evidence>
<evidence type="ECO:0000313" key="3">
    <source>
        <dbReference type="Proteomes" id="UP000324222"/>
    </source>
</evidence>
<protein>
    <submittedName>
        <fullName evidence="2">Uncharacterized protein</fullName>
    </submittedName>
</protein>
<organism evidence="2 3">
    <name type="scientific">Portunus trituberculatus</name>
    <name type="common">Swimming crab</name>
    <name type="synonym">Neptunus trituberculatus</name>
    <dbReference type="NCBI Taxonomy" id="210409"/>
    <lineage>
        <taxon>Eukaryota</taxon>
        <taxon>Metazoa</taxon>
        <taxon>Ecdysozoa</taxon>
        <taxon>Arthropoda</taxon>
        <taxon>Crustacea</taxon>
        <taxon>Multicrustacea</taxon>
        <taxon>Malacostraca</taxon>
        <taxon>Eumalacostraca</taxon>
        <taxon>Eucarida</taxon>
        <taxon>Decapoda</taxon>
        <taxon>Pleocyemata</taxon>
        <taxon>Brachyura</taxon>
        <taxon>Eubrachyura</taxon>
        <taxon>Portunoidea</taxon>
        <taxon>Portunidae</taxon>
        <taxon>Portuninae</taxon>
        <taxon>Portunus</taxon>
    </lineage>
</organism>
<dbReference type="AlphaFoldDB" id="A0A5B7HHA1"/>
<gene>
    <name evidence="2" type="ORF">E2C01_066081</name>
</gene>
<evidence type="ECO:0000313" key="2">
    <source>
        <dbReference type="EMBL" id="MPC71790.1"/>
    </source>
</evidence>
<comment type="caution">
    <text evidence="2">The sequence shown here is derived from an EMBL/GenBank/DDBJ whole genome shotgun (WGS) entry which is preliminary data.</text>
</comment>
<dbReference type="EMBL" id="VSRR010033575">
    <property type="protein sequence ID" value="MPC71790.1"/>
    <property type="molecule type" value="Genomic_DNA"/>
</dbReference>
<sequence>MARVKIKHPTPNNNVKLTLLRILSEHLIYATKIIPTPDSYKVLTRSDDGVDKIFQATCPAALKDGGFDPHYTPAIAGEENSHPIQCRRPHPITLQS</sequence>
<proteinExistence type="predicted"/>
<feature type="region of interest" description="Disordered" evidence="1">
    <location>
        <begin position="76"/>
        <end position="96"/>
    </location>
</feature>
<keyword evidence="3" id="KW-1185">Reference proteome</keyword>
<name>A0A5B7HHA1_PORTR</name>
<reference evidence="2 3" key="1">
    <citation type="submission" date="2019-05" db="EMBL/GenBank/DDBJ databases">
        <title>Another draft genome of Portunus trituberculatus and its Hox gene families provides insights of decapod evolution.</title>
        <authorList>
            <person name="Jeong J.-H."/>
            <person name="Song I."/>
            <person name="Kim S."/>
            <person name="Choi T."/>
            <person name="Kim D."/>
            <person name="Ryu S."/>
            <person name="Kim W."/>
        </authorList>
    </citation>
    <scope>NUCLEOTIDE SEQUENCE [LARGE SCALE GENOMIC DNA]</scope>
    <source>
        <tissue evidence="2">Muscle</tissue>
    </source>
</reference>
<dbReference type="Proteomes" id="UP000324222">
    <property type="component" value="Unassembled WGS sequence"/>
</dbReference>